<feature type="compositionally biased region" description="Low complexity" evidence="1">
    <location>
        <begin position="107"/>
        <end position="117"/>
    </location>
</feature>
<feature type="region of interest" description="Disordered" evidence="1">
    <location>
        <begin position="497"/>
        <end position="525"/>
    </location>
</feature>
<dbReference type="AlphaFoldDB" id="A0A6S9TZ89"/>
<sequence>MRSSSDWGSRSACCTTRARVPRTTTEVARGHKEGFTKAKAALRALNDQLSNLSERNSNMRPELEIEKQAKVAAKADSEAVLAAVRALAQRLQLKAKRAKGGGPLQPPGVAAAAAGTVGTGSNVRDEVMRLASGQHPSELAQRILARGEGEERRGEGEEKRGEGEESRGESDEGGEARGGAAETEAASGEGDDSDREDGGDAERIWLVRRRLLLSKHMHHLDGLVEASGHLLKIVSRLLARHAPPVAADDAEASAAGAADADGERLFVAGDARASAPCSTLPSLRAMLGDLAASARHFDHLQREAIRIEGWPPPAEARRTRVLVDGSLGCGSCGGTFAKQWIVRGVCWSCEAQVRPGPLLPCPAPLPPPSLTIMETPLHVGATFCVHQGKCVVCDGGFAPCAACRLAQGDGEAAASLCQEWGRESVLFLDFDRRRAARLSRAATHLTPTWWRSRTSSRERFGRPPSKLPRGLPSSPSLVCPRAPQACTWSRATLPPDYPLVSPAHPPLCAHARTRPGTQSRRPDRR</sequence>
<feature type="region of interest" description="Disordered" evidence="1">
    <location>
        <begin position="98"/>
        <end position="117"/>
    </location>
</feature>
<feature type="region of interest" description="Disordered" evidence="1">
    <location>
        <begin position="145"/>
        <end position="198"/>
    </location>
</feature>
<reference evidence="2" key="1">
    <citation type="submission" date="2021-01" db="EMBL/GenBank/DDBJ databases">
        <authorList>
            <person name="Corre E."/>
            <person name="Pelletier E."/>
            <person name="Niang G."/>
            <person name="Scheremetjew M."/>
            <person name="Finn R."/>
            <person name="Kale V."/>
            <person name="Holt S."/>
            <person name="Cochrane G."/>
            <person name="Meng A."/>
            <person name="Brown T."/>
            <person name="Cohen L."/>
        </authorList>
    </citation>
    <scope>NUCLEOTIDE SEQUENCE</scope>
    <source>
        <strain evidence="2">379</strain>
    </source>
</reference>
<protein>
    <submittedName>
        <fullName evidence="2">Uncharacterized protein</fullName>
    </submittedName>
</protein>
<proteinExistence type="predicted"/>
<gene>
    <name evidence="2" type="ORF">EHUX00137_LOCUS26104</name>
</gene>
<organism evidence="2">
    <name type="scientific">Emiliania huxleyi</name>
    <name type="common">Coccolithophore</name>
    <name type="synonym">Pontosphaera huxleyi</name>
    <dbReference type="NCBI Taxonomy" id="2903"/>
    <lineage>
        <taxon>Eukaryota</taxon>
        <taxon>Haptista</taxon>
        <taxon>Haptophyta</taxon>
        <taxon>Prymnesiophyceae</taxon>
        <taxon>Isochrysidales</taxon>
        <taxon>Noelaerhabdaceae</taxon>
        <taxon>Emiliania</taxon>
    </lineage>
</organism>
<accession>A0A6S9TZ89</accession>
<feature type="region of interest" description="Disordered" evidence="1">
    <location>
        <begin position="452"/>
        <end position="477"/>
    </location>
</feature>
<dbReference type="EMBL" id="HBIR01033563">
    <property type="protein sequence ID" value="CAE0563644.1"/>
    <property type="molecule type" value="Transcribed_RNA"/>
</dbReference>
<evidence type="ECO:0000313" key="2">
    <source>
        <dbReference type="EMBL" id="CAE0563644.1"/>
    </source>
</evidence>
<feature type="compositionally biased region" description="Low complexity" evidence="1">
    <location>
        <begin position="178"/>
        <end position="188"/>
    </location>
</feature>
<name>A0A6S9TZ89_EMIHU</name>
<feature type="compositionally biased region" description="Basic and acidic residues" evidence="1">
    <location>
        <begin position="145"/>
        <end position="170"/>
    </location>
</feature>
<evidence type="ECO:0000256" key="1">
    <source>
        <dbReference type="SAM" id="MobiDB-lite"/>
    </source>
</evidence>